<dbReference type="Pfam" id="PF22011">
    <property type="entry name" value="DUF6931"/>
    <property type="match status" value="1"/>
</dbReference>
<organism evidence="1 2">
    <name type="scientific">Kumtagia ephedrae</name>
    <dbReference type="NCBI Taxonomy" id="2116701"/>
    <lineage>
        <taxon>Bacteria</taxon>
        <taxon>Pseudomonadati</taxon>
        <taxon>Pseudomonadota</taxon>
        <taxon>Alphaproteobacteria</taxon>
        <taxon>Hyphomicrobiales</taxon>
        <taxon>Phyllobacteriaceae</taxon>
        <taxon>Kumtagia</taxon>
    </lineage>
</organism>
<dbReference type="Proteomes" id="UP000241229">
    <property type="component" value="Unassembled WGS sequence"/>
</dbReference>
<dbReference type="OrthoDB" id="5572566at2"/>
<dbReference type="EMBL" id="PXYK01000019">
    <property type="protein sequence ID" value="PSJ56995.1"/>
    <property type="molecule type" value="Genomic_DNA"/>
</dbReference>
<reference evidence="1 2" key="1">
    <citation type="submission" date="2018-03" db="EMBL/GenBank/DDBJ databases">
        <title>The draft genome of Mesorhizobium sp. 6GN-30.</title>
        <authorList>
            <person name="Liu L."/>
            <person name="Li L."/>
            <person name="Wang T."/>
            <person name="Zhang X."/>
            <person name="Liang L."/>
        </authorList>
    </citation>
    <scope>NUCLEOTIDE SEQUENCE [LARGE SCALE GENOMIC DNA]</scope>
    <source>
        <strain evidence="1 2">6GN30</strain>
    </source>
</reference>
<dbReference type="InterPro" id="IPR053855">
    <property type="entry name" value="DUF6931"/>
</dbReference>
<evidence type="ECO:0000313" key="2">
    <source>
        <dbReference type="Proteomes" id="UP000241229"/>
    </source>
</evidence>
<name>A0A2P7S3D5_9HYPH</name>
<protein>
    <submittedName>
        <fullName evidence="1">Uncharacterized protein</fullName>
    </submittedName>
</protein>
<sequence length="182" mass="19618">MSNRLRFNTAKELFETFPTASEDMTAEPADRPSLDYLRALVSSPTPEDAITFCAYLLPRRVAVWWGHQCLVNLPEGLATRDRDLLTAAEEWVREPEEERRYAALDAGMASPVKTPGAWIALAAGWSGGSMAPAGMAPVVPPPHLTARAVNAAVLSAVARVPLKQRAAVLSACVSMGIQMTES</sequence>
<accession>A0A2P7S3D5</accession>
<dbReference type="RefSeq" id="WP_106773822.1">
    <property type="nucleotide sequence ID" value="NZ_PXYK01000019.1"/>
</dbReference>
<dbReference type="AlphaFoldDB" id="A0A2P7S3D5"/>
<proteinExistence type="predicted"/>
<keyword evidence="2" id="KW-1185">Reference proteome</keyword>
<comment type="caution">
    <text evidence="1">The sequence shown here is derived from an EMBL/GenBank/DDBJ whole genome shotgun (WGS) entry which is preliminary data.</text>
</comment>
<gene>
    <name evidence="1" type="ORF">C7I84_19165</name>
</gene>
<evidence type="ECO:0000313" key="1">
    <source>
        <dbReference type="EMBL" id="PSJ56995.1"/>
    </source>
</evidence>